<feature type="signal peptide" evidence="4">
    <location>
        <begin position="1"/>
        <end position="25"/>
    </location>
</feature>
<evidence type="ECO:0000256" key="3">
    <source>
        <dbReference type="ARBA" id="ARBA00023237"/>
    </source>
</evidence>
<keyword evidence="6" id="KW-1185">Reference proteome</keyword>
<sequence length="805" mass="86894">MAGSFGTLAGSGSALALIASSSAFAEQPALAPQENTIVVTGDRAVHAALRGIVPERSYEEADVAGRGSSTVGEFIDEIRIENGDDEIILLVDGEPVADLDDLADYPAEAIANLEILPRGAGQRVGREANRGVYSLTLKDQLRSLTLAASTKLATEGAWSEKRGEATLTRIKGRDRTNLTLRMRNSGRLLESDRTIAGRVPTGFADADFVSPLDPTQFRTLRPDAREWDATLIGSTRFAPWLSGTYSLRGRSGTDEAFSGLPYGLFIERLPDNTDRLLALYGEAPLTQRSERRSVGGNFSLNVTQGNWLAGLTGQFTLAERTYRNEREEADQFGPRALPAGLNYRSGMIDPFLSRRLDVSSANQRDASVRLSVSGPILEGPAGAVRARGASEVVFARLDSTESLPGQDRKRGYSRDEKRVELGLDLPLASRRAGFLPALGEASAGLELVVGYLKGLPNSRRSTLSGLWQPAAGLSFTGSTTRTQMPPAIELLADPVIIYDDVASFDFIRGETVSASIVTGGNPALRPLNERVRQFTANASVWQAANMQVFADYRSVSRRDFVAAIPPASAAILAAFPDRFERDPQGRLVRIDSRPVNFNRQDQKELRYGLGFSIPLYDDTSSAAASAPRMPPEEGAAVETYVQTSVAAGWRLQGNAAHTVVFQDRVTIRPGLATIDLLQGGAIGLGGGRPRHQFDASLTLSRRGAGLGVSALYRGASTLATSDSATVSPLRFSPITLVNLRGFVDLGEMLSDQPWSKQTRLSLTINNLANDRQVVADPTGYAPHQYQAAYRDPIGRIVELELRKVF</sequence>
<comment type="caution">
    <text evidence="5">The sequence shown here is derived from an EMBL/GenBank/DDBJ whole genome shotgun (WGS) entry which is preliminary data.</text>
</comment>
<keyword evidence="4" id="KW-0732">Signal</keyword>
<reference evidence="5 6" key="1">
    <citation type="submission" date="2021-08" db="EMBL/GenBank/DDBJ databases">
        <title>Comparative Genomics Analysis of the Genus Qipengyuania Reveals Extensive Genetic Diversity and Metabolic Versatility, Including the Description of Fifteen Novel Species.</title>
        <authorList>
            <person name="Liu Y."/>
        </authorList>
    </citation>
    <scope>NUCLEOTIDE SEQUENCE [LARGE SCALE GENOMIC DNA]</scope>
    <source>
        <strain evidence="5 6">YG27</strain>
    </source>
</reference>
<gene>
    <name evidence="5" type="ORF">K3181_10405</name>
</gene>
<evidence type="ECO:0008006" key="7">
    <source>
        <dbReference type="Google" id="ProtNLM"/>
    </source>
</evidence>
<dbReference type="Proteomes" id="UP000782554">
    <property type="component" value="Unassembled WGS sequence"/>
</dbReference>
<dbReference type="Gene3D" id="2.40.170.20">
    <property type="entry name" value="TonB-dependent receptor, beta-barrel domain"/>
    <property type="match status" value="1"/>
</dbReference>
<keyword evidence="2" id="KW-0472">Membrane</keyword>
<proteinExistence type="predicted"/>
<evidence type="ECO:0000313" key="6">
    <source>
        <dbReference type="Proteomes" id="UP000782554"/>
    </source>
</evidence>
<keyword evidence="3" id="KW-0998">Cell outer membrane</keyword>
<feature type="chain" id="PRO_5046386831" description="TonB-dependent receptor" evidence="4">
    <location>
        <begin position="26"/>
        <end position="805"/>
    </location>
</feature>
<evidence type="ECO:0000256" key="4">
    <source>
        <dbReference type="SAM" id="SignalP"/>
    </source>
</evidence>
<evidence type="ECO:0000256" key="2">
    <source>
        <dbReference type="ARBA" id="ARBA00023136"/>
    </source>
</evidence>
<organism evidence="5 6">
    <name type="scientific">Qipengyuania mesophila</name>
    <dbReference type="NCBI Taxonomy" id="2867246"/>
    <lineage>
        <taxon>Bacteria</taxon>
        <taxon>Pseudomonadati</taxon>
        <taxon>Pseudomonadota</taxon>
        <taxon>Alphaproteobacteria</taxon>
        <taxon>Sphingomonadales</taxon>
        <taxon>Erythrobacteraceae</taxon>
        <taxon>Qipengyuania</taxon>
    </lineage>
</organism>
<comment type="subcellular location">
    <subcellularLocation>
        <location evidence="1">Cell outer membrane</location>
    </subcellularLocation>
</comment>
<accession>A0ABS7JWA6</accession>
<protein>
    <recommendedName>
        <fullName evidence="7">TonB-dependent receptor</fullName>
    </recommendedName>
</protein>
<dbReference type="SUPFAM" id="SSF56935">
    <property type="entry name" value="Porins"/>
    <property type="match status" value="1"/>
</dbReference>
<dbReference type="InterPro" id="IPR036942">
    <property type="entry name" value="Beta-barrel_TonB_sf"/>
</dbReference>
<name>A0ABS7JWA6_9SPHN</name>
<evidence type="ECO:0000256" key="1">
    <source>
        <dbReference type="ARBA" id="ARBA00004442"/>
    </source>
</evidence>
<dbReference type="RefSeq" id="WP_221603051.1">
    <property type="nucleotide sequence ID" value="NZ_JAIGNU010000002.1"/>
</dbReference>
<dbReference type="EMBL" id="JAIGNU010000002">
    <property type="protein sequence ID" value="MBX7501852.1"/>
    <property type="molecule type" value="Genomic_DNA"/>
</dbReference>
<evidence type="ECO:0000313" key="5">
    <source>
        <dbReference type="EMBL" id="MBX7501852.1"/>
    </source>
</evidence>